<dbReference type="KEGG" id="mprn:Q3V37_07805"/>
<dbReference type="Proteomes" id="UP001235874">
    <property type="component" value="Chromosome"/>
</dbReference>
<evidence type="ECO:0000259" key="2">
    <source>
        <dbReference type="Pfam" id="PF09362"/>
    </source>
</evidence>
<sequence>MTVTLALELVLVLLGCGAAWQVAAGGGARQATATGLLGSDFVDISFVAPGPTSPATAPGAATGTYTWDCGRNENGHRNTANIVVAPGFPGQPHHVHDYVGNLSTAVGSTPKTLSAAGTTCGNGDRSTYFWPVLRTVGPMDAGEHAVHGGEIQVPVDVTLTFSGNPRGNVVPMPQQLAGTVGDAVAFTNGPQKAAATWTCSSTPERRTTAYPRCPAGDQVQRVFDFPSCWDGRQVDSESHRAHLVFPSPDGSCARNTFPVPQLRLTVAYGIAPDALFRIDAFEGQNNSPLTDHAFFVNLMPEPLMAKVVDCLNSGQSCQDD</sequence>
<dbReference type="PANTHER" id="PTHR43662:SF3">
    <property type="entry name" value="DOMAIN PROTEIN, PUTATIVE (AFU_ORTHOLOGUE AFUA_6G11970)-RELATED"/>
    <property type="match status" value="1"/>
</dbReference>
<dbReference type="RefSeq" id="WP_306273205.1">
    <property type="nucleotide sequence ID" value="NZ_CP130472.1"/>
</dbReference>
<evidence type="ECO:0000256" key="1">
    <source>
        <dbReference type="SAM" id="SignalP"/>
    </source>
</evidence>
<dbReference type="Pfam" id="PF09362">
    <property type="entry name" value="DUF1996"/>
    <property type="match status" value="1"/>
</dbReference>
<organism evidence="3 4">
    <name type="scientific">Micromonospora profundi</name>
    <dbReference type="NCBI Taxonomy" id="1420889"/>
    <lineage>
        <taxon>Bacteria</taxon>
        <taxon>Bacillati</taxon>
        <taxon>Actinomycetota</taxon>
        <taxon>Actinomycetes</taxon>
        <taxon>Micromonosporales</taxon>
        <taxon>Micromonosporaceae</taxon>
        <taxon>Micromonospora</taxon>
    </lineage>
</organism>
<dbReference type="PANTHER" id="PTHR43662">
    <property type="match status" value="1"/>
</dbReference>
<keyword evidence="1" id="KW-0732">Signal</keyword>
<reference evidence="3 4" key="1">
    <citation type="submission" date="2023-07" db="EMBL/GenBank/DDBJ databases">
        <title>Micromonospora profundi TRM 95458 converts glycerol to a new osmotic compound.</title>
        <authorList>
            <person name="Lu D."/>
        </authorList>
    </citation>
    <scope>NUCLEOTIDE SEQUENCE [LARGE SCALE GENOMIC DNA]</scope>
    <source>
        <strain evidence="3 4">TRM95458</strain>
    </source>
</reference>
<feature type="domain" description="DUF1996" evidence="2">
    <location>
        <begin position="84"/>
        <end position="270"/>
    </location>
</feature>
<feature type="signal peptide" evidence="1">
    <location>
        <begin position="1"/>
        <end position="24"/>
    </location>
</feature>
<proteinExistence type="predicted"/>
<evidence type="ECO:0000313" key="4">
    <source>
        <dbReference type="Proteomes" id="UP001235874"/>
    </source>
</evidence>
<keyword evidence="4" id="KW-1185">Reference proteome</keyword>
<gene>
    <name evidence="3" type="ORF">Q3V37_07805</name>
</gene>
<accession>A0AAJ6HTV7</accession>
<protein>
    <submittedName>
        <fullName evidence="3">DUF1996 domain-containing protein</fullName>
    </submittedName>
</protein>
<evidence type="ECO:0000313" key="3">
    <source>
        <dbReference type="EMBL" id="WLS47135.1"/>
    </source>
</evidence>
<dbReference type="AlphaFoldDB" id="A0AAJ6HTV7"/>
<name>A0AAJ6HTV7_9ACTN</name>
<dbReference type="EMBL" id="CP130472">
    <property type="protein sequence ID" value="WLS47135.1"/>
    <property type="molecule type" value="Genomic_DNA"/>
</dbReference>
<feature type="chain" id="PRO_5042520115" evidence="1">
    <location>
        <begin position="25"/>
        <end position="320"/>
    </location>
</feature>
<dbReference type="InterPro" id="IPR018535">
    <property type="entry name" value="DUF1996"/>
</dbReference>